<sequence length="318" mass="36924">MRVKEEDSPIIKAVNQVYHGTTIADLEADYFHQYGHIDRWTLFSDYSFASGKLNDVVTFSFLPFIQNPFELGSMINLLAPGEIKQTRSVSPAFASFLRHLPFLSFSFVISNHKYGFYNNYQNYKASLLLSLDNLYNSIPGWNEQDPFQKETNIAIGRKIKKIRNYIEQDKKHRVLRNLILITTIGGFLATLVANRTQCTKMGWFSDRDEINDMEKNFSLDLFNITFIQYLYDKYLCKFLAAPADSKSDEFYADLIKIPDYLTGALADYNQTSQTASHSKFSTLIDDVIANNRRNIFIYNMDFHNGQYFPTCSRLMFNR</sequence>
<dbReference type="AlphaFoldDB" id="A0A7K1XU51"/>
<name>A0A7K1XU51_9SPHI</name>
<gene>
    <name evidence="2" type="ORF">GS398_03375</name>
</gene>
<evidence type="ECO:0000256" key="1">
    <source>
        <dbReference type="SAM" id="Phobius"/>
    </source>
</evidence>
<dbReference type="Proteomes" id="UP000451233">
    <property type="component" value="Unassembled WGS sequence"/>
</dbReference>
<keyword evidence="1" id="KW-0812">Transmembrane</keyword>
<keyword evidence="1" id="KW-0472">Membrane</keyword>
<dbReference type="RefSeq" id="WP_160905306.1">
    <property type="nucleotide sequence ID" value="NZ_WVHS01000001.1"/>
</dbReference>
<proteinExistence type="predicted"/>
<accession>A0A7K1XU51</accession>
<evidence type="ECO:0000313" key="3">
    <source>
        <dbReference type="Proteomes" id="UP000451233"/>
    </source>
</evidence>
<reference evidence="2 3" key="1">
    <citation type="submission" date="2019-11" db="EMBL/GenBank/DDBJ databases">
        <title>Pedobacter sp. HMF7056 Genome sequencing and assembly.</title>
        <authorList>
            <person name="Kang H."/>
            <person name="Kim H."/>
            <person name="Joh K."/>
        </authorList>
    </citation>
    <scope>NUCLEOTIDE SEQUENCE [LARGE SCALE GENOMIC DNA]</scope>
    <source>
        <strain evidence="2 3">HMF7056</strain>
    </source>
</reference>
<organism evidence="2 3">
    <name type="scientific">Hufsiella ginkgonis</name>
    <dbReference type="NCBI Taxonomy" id="2695274"/>
    <lineage>
        <taxon>Bacteria</taxon>
        <taxon>Pseudomonadati</taxon>
        <taxon>Bacteroidota</taxon>
        <taxon>Sphingobacteriia</taxon>
        <taxon>Sphingobacteriales</taxon>
        <taxon>Sphingobacteriaceae</taxon>
        <taxon>Hufsiella</taxon>
    </lineage>
</organism>
<keyword evidence="3" id="KW-1185">Reference proteome</keyword>
<feature type="transmembrane region" description="Helical" evidence="1">
    <location>
        <begin position="174"/>
        <end position="193"/>
    </location>
</feature>
<keyword evidence="1" id="KW-1133">Transmembrane helix</keyword>
<protein>
    <submittedName>
        <fullName evidence="2">Uncharacterized protein</fullName>
    </submittedName>
</protein>
<dbReference type="EMBL" id="WVHS01000001">
    <property type="protein sequence ID" value="MXV14327.1"/>
    <property type="molecule type" value="Genomic_DNA"/>
</dbReference>
<comment type="caution">
    <text evidence="2">The sequence shown here is derived from an EMBL/GenBank/DDBJ whole genome shotgun (WGS) entry which is preliminary data.</text>
</comment>
<evidence type="ECO:0000313" key="2">
    <source>
        <dbReference type="EMBL" id="MXV14327.1"/>
    </source>
</evidence>